<comment type="subcellular location">
    <subcellularLocation>
        <location evidence="1">Secreted</location>
    </subcellularLocation>
</comment>
<dbReference type="InterPro" id="IPR000885">
    <property type="entry name" value="Fib_collagen_C"/>
</dbReference>
<evidence type="ECO:0000256" key="2">
    <source>
        <dbReference type="ARBA" id="ARBA00022525"/>
    </source>
</evidence>
<evidence type="ECO:0000256" key="3">
    <source>
        <dbReference type="ARBA" id="ARBA00023119"/>
    </source>
</evidence>
<evidence type="ECO:0000313" key="6">
    <source>
        <dbReference type="EMBL" id="CAK1579535.1"/>
    </source>
</evidence>
<dbReference type="AlphaFoldDB" id="A0AAV1KB37"/>
<proteinExistence type="predicted"/>
<dbReference type="Gene3D" id="2.60.120.1000">
    <property type="match status" value="1"/>
</dbReference>
<accession>A0AAV1KB37</accession>
<evidence type="ECO:0000256" key="4">
    <source>
        <dbReference type="SAM" id="MobiDB-lite"/>
    </source>
</evidence>
<comment type="caution">
    <text evidence="6">The sequence shown here is derived from an EMBL/GenBank/DDBJ whole genome shotgun (WGS) entry which is preliminary data.</text>
</comment>
<dbReference type="Pfam" id="PF01391">
    <property type="entry name" value="Collagen"/>
    <property type="match status" value="1"/>
</dbReference>
<keyword evidence="3" id="KW-0176">Collagen</keyword>
<dbReference type="EMBL" id="CAVLGL010000002">
    <property type="protein sequence ID" value="CAK1579535.1"/>
    <property type="molecule type" value="Genomic_DNA"/>
</dbReference>
<dbReference type="InterPro" id="IPR008160">
    <property type="entry name" value="Collagen"/>
</dbReference>
<dbReference type="GO" id="GO:0005581">
    <property type="term" value="C:collagen trimer"/>
    <property type="evidence" value="ECO:0007669"/>
    <property type="project" value="UniProtKB-KW"/>
</dbReference>
<dbReference type="GO" id="GO:0005201">
    <property type="term" value="F:extracellular matrix structural constituent"/>
    <property type="evidence" value="ECO:0007669"/>
    <property type="project" value="InterPro"/>
</dbReference>
<reference evidence="6 7" key="1">
    <citation type="submission" date="2023-11" db="EMBL/GenBank/DDBJ databases">
        <authorList>
            <person name="Hedman E."/>
            <person name="Englund M."/>
            <person name="Stromberg M."/>
            <person name="Nyberg Akerstrom W."/>
            <person name="Nylinder S."/>
            <person name="Jareborg N."/>
            <person name="Kallberg Y."/>
            <person name="Kronander E."/>
        </authorList>
    </citation>
    <scope>NUCLEOTIDE SEQUENCE [LARGE SCALE GENOMIC DNA]</scope>
</reference>
<gene>
    <name evidence="6" type="ORF">PARMNEM_LOCUS1464</name>
</gene>
<sequence length="369" mass="41722">MACQPKRSETVVIHELLAFVQQKLDVMDQVSLKQILMTSFTEDDIIQAKKVLADSAVTQIRLITRHRDGRDGIPTTLPLDKETLKDATTPDSDTCTSKIHTCSLKMETTFIRGLPGSPGEKGDKGIDGPRGDTGSPGLQGIRGLPGVVMSDRSVWHMEMIGLVDKDDEYIEVVEELMPVSDLCKDKKDKEKVIVNGTKWMKELLPFEVICEASGWTCLETAKKTTEFNYTSEIQPFWLSKLNFSSNDFYGLSTHQINYLQDRASSAKITIRYHCKNSVVLSENKDNSLRLLLWNDVSVGPYSDEATPFKYTVLNNNCKNLGDNKSKWLYTDISIVTSVVHRLPVIDFQIRDVRNENQFLSLELKDLCFR</sequence>
<organism evidence="6 7">
    <name type="scientific">Parnassius mnemosyne</name>
    <name type="common">clouded apollo</name>
    <dbReference type="NCBI Taxonomy" id="213953"/>
    <lineage>
        <taxon>Eukaryota</taxon>
        <taxon>Metazoa</taxon>
        <taxon>Ecdysozoa</taxon>
        <taxon>Arthropoda</taxon>
        <taxon>Hexapoda</taxon>
        <taxon>Insecta</taxon>
        <taxon>Pterygota</taxon>
        <taxon>Neoptera</taxon>
        <taxon>Endopterygota</taxon>
        <taxon>Lepidoptera</taxon>
        <taxon>Glossata</taxon>
        <taxon>Ditrysia</taxon>
        <taxon>Papilionoidea</taxon>
        <taxon>Papilionidae</taxon>
        <taxon>Parnassiinae</taxon>
        <taxon>Parnassini</taxon>
        <taxon>Parnassius</taxon>
        <taxon>Driopa</taxon>
    </lineage>
</organism>
<name>A0AAV1KB37_9NEOP</name>
<dbReference type="Pfam" id="PF01410">
    <property type="entry name" value="COLFI"/>
    <property type="match status" value="1"/>
</dbReference>
<feature type="compositionally biased region" description="Basic and acidic residues" evidence="4">
    <location>
        <begin position="120"/>
        <end position="130"/>
    </location>
</feature>
<protein>
    <recommendedName>
        <fullName evidence="5">Fibrillar collagen NC1 domain-containing protein</fullName>
    </recommendedName>
</protein>
<dbReference type="GO" id="GO:0005576">
    <property type="term" value="C:extracellular region"/>
    <property type="evidence" value="ECO:0007669"/>
    <property type="project" value="UniProtKB-SubCell"/>
</dbReference>
<dbReference type="SMART" id="SM00038">
    <property type="entry name" value="COLFI"/>
    <property type="match status" value="1"/>
</dbReference>
<evidence type="ECO:0000313" key="7">
    <source>
        <dbReference type="Proteomes" id="UP001314205"/>
    </source>
</evidence>
<dbReference type="PROSITE" id="PS51461">
    <property type="entry name" value="NC1_FIB"/>
    <property type="match status" value="1"/>
</dbReference>
<feature type="region of interest" description="Disordered" evidence="4">
    <location>
        <begin position="113"/>
        <end position="142"/>
    </location>
</feature>
<keyword evidence="2" id="KW-0964">Secreted</keyword>
<feature type="domain" description="Fibrillar collagen NC1" evidence="5">
    <location>
        <begin position="136"/>
        <end position="369"/>
    </location>
</feature>
<evidence type="ECO:0000259" key="5">
    <source>
        <dbReference type="PROSITE" id="PS51461"/>
    </source>
</evidence>
<keyword evidence="7" id="KW-1185">Reference proteome</keyword>
<dbReference type="Proteomes" id="UP001314205">
    <property type="component" value="Unassembled WGS sequence"/>
</dbReference>
<evidence type="ECO:0000256" key="1">
    <source>
        <dbReference type="ARBA" id="ARBA00004613"/>
    </source>
</evidence>